<organism evidence="3 4">
    <name type="scientific">Nonomuraea typhae</name>
    <dbReference type="NCBI Taxonomy" id="2603600"/>
    <lineage>
        <taxon>Bacteria</taxon>
        <taxon>Bacillati</taxon>
        <taxon>Actinomycetota</taxon>
        <taxon>Actinomycetes</taxon>
        <taxon>Streptosporangiales</taxon>
        <taxon>Streptosporangiaceae</taxon>
        <taxon>Nonomuraea</taxon>
    </lineage>
</organism>
<sequence>MKTVVLGGGIIGLTTAWSLHRRGVDVEVIEARTVGDSASAVNAGWITPSLSTPLASPGVLSTGLKHAFEKDGALRIRPQLDLGWLRWLWRFQRASRPREYRAGVRALFDLNRDTLDLFDELRDSGVDFEMHKAGMLALSLDGHGQRWFRRFRDELVPMGFPGSVRYLRGEEARELDPAVGERVTEAVHTTVDQYVQPDTLLAGLTAWLRDAGVTITENAPVRSLERRSADWLVRHAHGESAAGHVVAALGAATNTVLGTVGLRLPILGAKGYSVTLRGTGVPPAHAFYLLDAKLGISPFNDGVRIAGVFDMPSTDERVNERRVRALVNQAQPYLSGWTPGRPVDISTGRGGLRPATPDSLPFIGEVPELSGLYVATGHGMLGLTLAPVTAEAIADLIIGTTPRAPIDAFSLKGRIS</sequence>
<evidence type="ECO:0000256" key="1">
    <source>
        <dbReference type="ARBA" id="ARBA00023002"/>
    </source>
</evidence>
<evidence type="ECO:0000259" key="2">
    <source>
        <dbReference type="Pfam" id="PF01266"/>
    </source>
</evidence>
<dbReference type="Gene3D" id="3.30.9.10">
    <property type="entry name" value="D-Amino Acid Oxidase, subunit A, domain 2"/>
    <property type="match status" value="1"/>
</dbReference>
<dbReference type="EC" id="1.-.-.-" evidence="3"/>
<dbReference type="Gene3D" id="3.50.50.60">
    <property type="entry name" value="FAD/NAD(P)-binding domain"/>
    <property type="match status" value="2"/>
</dbReference>
<proteinExistence type="predicted"/>
<dbReference type="SUPFAM" id="SSF51905">
    <property type="entry name" value="FAD/NAD(P)-binding domain"/>
    <property type="match status" value="1"/>
</dbReference>
<dbReference type="EMBL" id="JBITGY010000005">
    <property type="protein sequence ID" value="MFI6499864.1"/>
    <property type="molecule type" value="Genomic_DNA"/>
</dbReference>
<dbReference type="PANTHER" id="PTHR13847:SF289">
    <property type="entry name" value="GLYCINE OXIDASE"/>
    <property type="match status" value="1"/>
</dbReference>
<dbReference type="GO" id="GO:0016491">
    <property type="term" value="F:oxidoreductase activity"/>
    <property type="evidence" value="ECO:0007669"/>
    <property type="project" value="UniProtKB-KW"/>
</dbReference>
<comment type="caution">
    <text evidence="3">The sequence shown here is derived from an EMBL/GenBank/DDBJ whole genome shotgun (WGS) entry which is preliminary data.</text>
</comment>
<dbReference type="RefSeq" id="WP_397083423.1">
    <property type="nucleotide sequence ID" value="NZ_JBITGY010000005.1"/>
</dbReference>
<dbReference type="SUPFAM" id="SSF54373">
    <property type="entry name" value="FAD-linked reductases, C-terminal domain"/>
    <property type="match status" value="1"/>
</dbReference>
<evidence type="ECO:0000313" key="4">
    <source>
        <dbReference type="Proteomes" id="UP001612741"/>
    </source>
</evidence>
<feature type="domain" description="FAD dependent oxidoreductase" evidence="2">
    <location>
        <begin position="3"/>
        <end position="396"/>
    </location>
</feature>
<evidence type="ECO:0000313" key="3">
    <source>
        <dbReference type="EMBL" id="MFI6499864.1"/>
    </source>
</evidence>
<protein>
    <submittedName>
        <fullName evidence="3">NAD(P)/FAD-dependent oxidoreductase</fullName>
        <ecNumber evidence="3">1.-.-.-</ecNumber>
    </submittedName>
</protein>
<dbReference type="Pfam" id="PF01266">
    <property type="entry name" value="DAO"/>
    <property type="match status" value="1"/>
</dbReference>
<dbReference type="PANTHER" id="PTHR13847">
    <property type="entry name" value="SARCOSINE DEHYDROGENASE-RELATED"/>
    <property type="match status" value="1"/>
</dbReference>
<keyword evidence="4" id="KW-1185">Reference proteome</keyword>
<dbReference type="InterPro" id="IPR006076">
    <property type="entry name" value="FAD-dep_OxRdtase"/>
</dbReference>
<name>A0ABW7YZG5_9ACTN</name>
<dbReference type="InterPro" id="IPR036188">
    <property type="entry name" value="FAD/NAD-bd_sf"/>
</dbReference>
<dbReference type="Proteomes" id="UP001612741">
    <property type="component" value="Unassembled WGS sequence"/>
</dbReference>
<reference evidence="3 4" key="1">
    <citation type="submission" date="2024-10" db="EMBL/GenBank/DDBJ databases">
        <title>The Natural Products Discovery Center: Release of the First 8490 Sequenced Strains for Exploring Actinobacteria Biosynthetic Diversity.</title>
        <authorList>
            <person name="Kalkreuter E."/>
            <person name="Kautsar S.A."/>
            <person name="Yang D."/>
            <person name="Bader C.D."/>
            <person name="Teijaro C.N."/>
            <person name="Fluegel L."/>
            <person name="Davis C.M."/>
            <person name="Simpson J.R."/>
            <person name="Lauterbach L."/>
            <person name="Steele A.D."/>
            <person name="Gui C."/>
            <person name="Meng S."/>
            <person name="Li G."/>
            <person name="Viehrig K."/>
            <person name="Ye F."/>
            <person name="Su P."/>
            <person name="Kiefer A.F."/>
            <person name="Nichols A."/>
            <person name="Cepeda A.J."/>
            <person name="Yan W."/>
            <person name="Fan B."/>
            <person name="Jiang Y."/>
            <person name="Adhikari A."/>
            <person name="Zheng C.-J."/>
            <person name="Schuster L."/>
            <person name="Cowan T.M."/>
            <person name="Smanski M.J."/>
            <person name="Chevrette M.G."/>
            <person name="De Carvalho L.P.S."/>
            <person name="Shen B."/>
        </authorList>
    </citation>
    <scope>NUCLEOTIDE SEQUENCE [LARGE SCALE GENOMIC DNA]</scope>
    <source>
        <strain evidence="3 4">NPDC050545</strain>
    </source>
</reference>
<gene>
    <name evidence="3" type="ORF">ACIBG2_20920</name>
</gene>
<keyword evidence="1 3" id="KW-0560">Oxidoreductase</keyword>
<accession>A0ABW7YZG5</accession>